<protein>
    <submittedName>
        <fullName evidence="2">Uncharacterized protein</fullName>
    </submittedName>
</protein>
<gene>
    <name evidence="2" type="ORF">GALMADRAFT_219263</name>
</gene>
<keyword evidence="3" id="KW-1185">Reference proteome</keyword>
<evidence type="ECO:0000313" key="2">
    <source>
        <dbReference type="EMBL" id="KDR83437.1"/>
    </source>
</evidence>
<dbReference type="InterPro" id="IPR032053">
    <property type="entry name" value="Ribosomal_mS34"/>
</dbReference>
<sequence length="130" mass="14734">MSTFALTNTIRRLLPIKAAELPPVLRPGSGNLYEVLSRTPSGGVGAEVHQTRWSHKNITNSYWVITRSRFKSEGKHGKAWGRLYWKGVLINPREERIRGGLKYNWKQGRSMSNGPAVPPKDVQKKQLQNV</sequence>
<dbReference type="Proteomes" id="UP000027222">
    <property type="component" value="Unassembled WGS sequence"/>
</dbReference>
<dbReference type="GO" id="GO:0003735">
    <property type="term" value="F:structural constituent of ribosome"/>
    <property type="evidence" value="ECO:0007669"/>
    <property type="project" value="InterPro"/>
</dbReference>
<dbReference type="HOGENOM" id="CLU_146166_0_0_1"/>
<accession>A0A067TMB5</accession>
<dbReference type="GO" id="GO:0005739">
    <property type="term" value="C:mitochondrion"/>
    <property type="evidence" value="ECO:0007669"/>
    <property type="project" value="InterPro"/>
</dbReference>
<proteinExistence type="predicted"/>
<organism evidence="2 3">
    <name type="scientific">Galerina marginata (strain CBS 339.88)</name>
    <dbReference type="NCBI Taxonomy" id="685588"/>
    <lineage>
        <taxon>Eukaryota</taxon>
        <taxon>Fungi</taxon>
        <taxon>Dikarya</taxon>
        <taxon>Basidiomycota</taxon>
        <taxon>Agaricomycotina</taxon>
        <taxon>Agaricomycetes</taxon>
        <taxon>Agaricomycetidae</taxon>
        <taxon>Agaricales</taxon>
        <taxon>Agaricineae</taxon>
        <taxon>Strophariaceae</taxon>
        <taxon>Galerina</taxon>
    </lineage>
</organism>
<feature type="region of interest" description="Disordered" evidence="1">
    <location>
        <begin position="105"/>
        <end position="130"/>
    </location>
</feature>
<dbReference type="PANTHER" id="PTHR35316:SF1">
    <property type="entry name" value="28S RIBOSOMAL S34 PROTEIN"/>
    <property type="match status" value="1"/>
</dbReference>
<dbReference type="OrthoDB" id="16434at2759"/>
<reference evidence="3" key="1">
    <citation type="journal article" date="2014" name="Proc. Natl. Acad. Sci. U.S.A.">
        <title>Extensive sampling of basidiomycete genomes demonstrates inadequacy of the white-rot/brown-rot paradigm for wood decay fungi.</title>
        <authorList>
            <person name="Riley R."/>
            <person name="Salamov A.A."/>
            <person name="Brown D.W."/>
            <person name="Nagy L.G."/>
            <person name="Floudas D."/>
            <person name="Held B.W."/>
            <person name="Levasseur A."/>
            <person name="Lombard V."/>
            <person name="Morin E."/>
            <person name="Otillar R."/>
            <person name="Lindquist E.A."/>
            <person name="Sun H."/>
            <person name="LaButti K.M."/>
            <person name="Schmutz J."/>
            <person name="Jabbour D."/>
            <person name="Luo H."/>
            <person name="Baker S.E."/>
            <person name="Pisabarro A.G."/>
            <person name="Walton J.D."/>
            <person name="Blanchette R.A."/>
            <person name="Henrissat B."/>
            <person name="Martin F."/>
            <person name="Cullen D."/>
            <person name="Hibbett D.S."/>
            <person name="Grigoriev I.V."/>
        </authorList>
    </citation>
    <scope>NUCLEOTIDE SEQUENCE [LARGE SCALE GENOMIC DNA]</scope>
    <source>
        <strain evidence="3">CBS 339.88</strain>
    </source>
</reference>
<evidence type="ECO:0000256" key="1">
    <source>
        <dbReference type="SAM" id="MobiDB-lite"/>
    </source>
</evidence>
<name>A0A067TMB5_GALM3</name>
<dbReference type="Pfam" id="PF16053">
    <property type="entry name" value="MRP-S34"/>
    <property type="match status" value="1"/>
</dbReference>
<dbReference type="AlphaFoldDB" id="A0A067TMB5"/>
<dbReference type="EMBL" id="KL142368">
    <property type="protein sequence ID" value="KDR83437.1"/>
    <property type="molecule type" value="Genomic_DNA"/>
</dbReference>
<evidence type="ECO:0000313" key="3">
    <source>
        <dbReference type="Proteomes" id="UP000027222"/>
    </source>
</evidence>
<dbReference type="PANTHER" id="PTHR35316">
    <property type="entry name" value="28S RIBOSOMAL S34 PROTEIN"/>
    <property type="match status" value="1"/>
</dbReference>